<name>A0ABM1DNJ8_PRICU</name>
<dbReference type="CDD" id="cd00276">
    <property type="entry name" value="C2B_Synaptotagmin"/>
    <property type="match status" value="1"/>
</dbReference>
<feature type="transmembrane region" description="Helical" evidence="2">
    <location>
        <begin position="24"/>
        <end position="46"/>
    </location>
</feature>
<feature type="region of interest" description="Disordered" evidence="1">
    <location>
        <begin position="146"/>
        <end position="166"/>
    </location>
</feature>
<gene>
    <name evidence="5" type="primary">LOC106804725</name>
</gene>
<dbReference type="GeneID" id="106804725"/>
<dbReference type="RefSeq" id="XP_014661519.1">
    <property type="nucleotide sequence ID" value="XM_014806033.1"/>
</dbReference>
<dbReference type="Gene3D" id="2.60.40.150">
    <property type="entry name" value="C2 domain"/>
    <property type="match status" value="1"/>
</dbReference>
<dbReference type="SMART" id="SM00239">
    <property type="entry name" value="C2"/>
    <property type="match status" value="1"/>
</dbReference>
<reference evidence="5" key="1">
    <citation type="submission" date="2025-08" db="UniProtKB">
        <authorList>
            <consortium name="RefSeq"/>
        </authorList>
    </citation>
    <scope>IDENTIFICATION</scope>
</reference>
<dbReference type="PROSITE" id="PS50004">
    <property type="entry name" value="C2"/>
    <property type="match status" value="1"/>
</dbReference>
<feature type="region of interest" description="Disordered" evidence="1">
    <location>
        <begin position="110"/>
        <end position="131"/>
    </location>
</feature>
<feature type="domain" description="C2" evidence="3">
    <location>
        <begin position="289"/>
        <end position="406"/>
    </location>
</feature>
<keyword evidence="2" id="KW-0812">Transmembrane</keyword>
<keyword evidence="2" id="KW-0472">Membrane</keyword>
<evidence type="ECO:0000313" key="4">
    <source>
        <dbReference type="Proteomes" id="UP000695022"/>
    </source>
</evidence>
<evidence type="ECO:0000313" key="5">
    <source>
        <dbReference type="RefSeq" id="XP_014661519.1"/>
    </source>
</evidence>
<keyword evidence="2" id="KW-1133">Transmembrane helix</keyword>
<evidence type="ECO:0000256" key="1">
    <source>
        <dbReference type="SAM" id="MobiDB-lite"/>
    </source>
</evidence>
<organism evidence="4 5">
    <name type="scientific">Priapulus caudatus</name>
    <name type="common">Priapulid worm</name>
    <dbReference type="NCBI Taxonomy" id="37621"/>
    <lineage>
        <taxon>Eukaryota</taxon>
        <taxon>Metazoa</taxon>
        <taxon>Ecdysozoa</taxon>
        <taxon>Scalidophora</taxon>
        <taxon>Priapulida</taxon>
        <taxon>Priapulimorpha</taxon>
        <taxon>Priapulimorphida</taxon>
        <taxon>Priapulidae</taxon>
        <taxon>Priapulus</taxon>
    </lineage>
</organism>
<feature type="compositionally biased region" description="Low complexity" evidence="1">
    <location>
        <begin position="155"/>
        <end position="164"/>
    </location>
</feature>
<evidence type="ECO:0000259" key="3">
    <source>
        <dbReference type="PROSITE" id="PS50004"/>
    </source>
</evidence>
<protein>
    <submittedName>
        <fullName evidence="5">Synaptotagmin-10-like isoform X2</fullName>
    </submittedName>
</protein>
<dbReference type="PANTHER" id="PTHR10024">
    <property type="entry name" value="SYNAPTOTAGMIN"/>
    <property type="match status" value="1"/>
</dbReference>
<keyword evidence="4" id="KW-1185">Reference proteome</keyword>
<dbReference type="InterPro" id="IPR035892">
    <property type="entry name" value="C2_domain_sf"/>
</dbReference>
<dbReference type="Pfam" id="PF00168">
    <property type="entry name" value="C2"/>
    <property type="match status" value="2"/>
</dbReference>
<sequence>MTFANRMFTSAMAEMTSSYRGYEIAIFVLVPLLVLVLCAVVVYVLCSRKYKLNWYDKTMLEAGPGQDPEDEKRVFIKRKVFTNKLGSVNSSCEVNDQFWVPTKQLSYTDRSDFGESEDDHSQPITPNTPLGIKVPSFHLAAERLSQRTVQPPSSPGASSGESSPRLSRGRFASMHAKLDHTKINRDMYKKGVLTKTTDSQGSIPEEILGSMHMTLSFNREISLLTVHFLQVSDIESSLLEVEVFDFDPCCKHDCFGVVTVPLRDLNLCEPLTVSTGITAPIDTAPNNCSLGELQFSISYLTSAERLTLVIMRTRYMKIDGKSSDLYVKVSLLRGGKRLKKKKTSTKRNTPNPAFHEALVFSVSKELLSNLTIELMVINENLLGNNEVMGRIILSSESKGLELEHWLDVVNIRNATGRWHSLV</sequence>
<dbReference type="PANTHER" id="PTHR10024:SF383">
    <property type="entry name" value="C2 DOMAIN-CONTAINING PROTEIN"/>
    <property type="match status" value="1"/>
</dbReference>
<dbReference type="Proteomes" id="UP000695022">
    <property type="component" value="Unplaced"/>
</dbReference>
<evidence type="ECO:0000256" key="2">
    <source>
        <dbReference type="SAM" id="Phobius"/>
    </source>
</evidence>
<proteinExistence type="predicted"/>
<accession>A0ABM1DNJ8</accession>
<dbReference type="InterPro" id="IPR000008">
    <property type="entry name" value="C2_dom"/>
</dbReference>
<dbReference type="SUPFAM" id="SSF49562">
    <property type="entry name" value="C2 domain (Calcium/lipid-binding domain, CaLB)"/>
    <property type="match status" value="2"/>
</dbReference>